<proteinExistence type="inferred from homology"/>
<accession>A0ABT2H8Y2</accession>
<protein>
    <submittedName>
        <fullName evidence="7">Recombinase family protein</fullName>
    </submittedName>
</protein>
<name>A0ABT2H8Y2_9MICO</name>
<dbReference type="InterPro" id="IPR006119">
    <property type="entry name" value="Resolv_N"/>
</dbReference>
<keyword evidence="4" id="KW-0233">DNA recombination</keyword>
<keyword evidence="8" id="KW-1185">Reference proteome</keyword>
<comment type="similarity">
    <text evidence="1">Belongs to the site-specific recombinase resolvase family.</text>
</comment>
<evidence type="ECO:0000313" key="8">
    <source>
        <dbReference type="Proteomes" id="UP001165586"/>
    </source>
</evidence>
<dbReference type="EMBL" id="JANLCJ010000021">
    <property type="protein sequence ID" value="MCS5736393.1"/>
    <property type="molecule type" value="Genomic_DNA"/>
</dbReference>
<feature type="domain" description="Resolvase/invertase-type recombinase catalytic" evidence="6">
    <location>
        <begin position="2"/>
        <end position="135"/>
    </location>
</feature>
<dbReference type="Pfam" id="PF00239">
    <property type="entry name" value="Resolvase"/>
    <property type="match status" value="1"/>
</dbReference>
<dbReference type="PROSITE" id="PS51736">
    <property type="entry name" value="RECOMBINASES_3"/>
    <property type="match status" value="1"/>
</dbReference>
<dbReference type="InterPro" id="IPR006118">
    <property type="entry name" value="Recombinase_CS"/>
</dbReference>
<dbReference type="RefSeq" id="WP_259542301.1">
    <property type="nucleotide sequence ID" value="NZ_JANLCJ010000021.1"/>
</dbReference>
<dbReference type="InterPro" id="IPR036162">
    <property type="entry name" value="Resolvase-like_N_sf"/>
</dbReference>
<evidence type="ECO:0000256" key="3">
    <source>
        <dbReference type="ARBA" id="ARBA00023125"/>
    </source>
</evidence>
<dbReference type="Gene3D" id="3.40.50.1390">
    <property type="entry name" value="Resolvase, N-terminal catalytic domain"/>
    <property type="match status" value="1"/>
</dbReference>
<evidence type="ECO:0000256" key="5">
    <source>
        <dbReference type="PROSITE-ProRule" id="PRU10137"/>
    </source>
</evidence>
<reference evidence="7" key="1">
    <citation type="submission" date="2022-08" db="EMBL/GenBank/DDBJ databases">
        <authorList>
            <person name="Deng Y."/>
            <person name="Han X.-F."/>
            <person name="Zhang Y.-Q."/>
        </authorList>
    </citation>
    <scope>NUCLEOTIDE SEQUENCE</scope>
    <source>
        <strain evidence="7">CPCC 203386</strain>
    </source>
</reference>
<dbReference type="PROSITE" id="PS00397">
    <property type="entry name" value="RECOMBINASES_1"/>
    <property type="match status" value="1"/>
</dbReference>
<feature type="active site" description="O-(5'-phospho-DNA)-serine intermediate" evidence="5">
    <location>
        <position position="10"/>
    </location>
</feature>
<organism evidence="7 8">
    <name type="scientific">Herbiconiux daphne</name>
    <dbReference type="NCBI Taxonomy" id="2970914"/>
    <lineage>
        <taxon>Bacteria</taxon>
        <taxon>Bacillati</taxon>
        <taxon>Actinomycetota</taxon>
        <taxon>Actinomycetes</taxon>
        <taxon>Micrococcales</taxon>
        <taxon>Microbacteriaceae</taxon>
        <taxon>Herbiconiux</taxon>
    </lineage>
</organism>
<evidence type="ECO:0000313" key="7">
    <source>
        <dbReference type="EMBL" id="MCS5736393.1"/>
    </source>
</evidence>
<keyword evidence="2" id="KW-0229">DNA integration</keyword>
<dbReference type="SUPFAM" id="SSF53041">
    <property type="entry name" value="Resolvase-like"/>
    <property type="match status" value="1"/>
</dbReference>
<comment type="caution">
    <text evidence="7">The sequence shown here is derived from an EMBL/GenBank/DDBJ whole genome shotgun (WGS) entry which is preliminary data.</text>
</comment>
<gene>
    <name evidence="7" type="ORF">N1032_21895</name>
</gene>
<dbReference type="PANTHER" id="PTHR30461">
    <property type="entry name" value="DNA-INVERTASE FROM LAMBDOID PROPHAGE"/>
    <property type="match status" value="1"/>
</dbReference>
<evidence type="ECO:0000259" key="6">
    <source>
        <dbReference type="PROSITE" id="PS51736"/>
    </source>
</evidence>
<evidence type="ECO:0000256" key="2">
    <source>
        <dbReference type="ARBA" id="ARBA00022908"/>
    </source>
</evidence>
<keyword evidence="3" id="KW-0238">DNA-binding</keyword>
<dbReference type="SMART" id="SM00857">
    <property type="entry name" value="Resolvase"/>
    <property type="match status" value="1"/>
</dbReference>
<evidence type="ECO:0000256" key="4">
    <source>
        <dbReference type="ARBA" id="ARBA00023172"/>
    </source>
</evidence>
<dbReference type="InterPro" id="IPR050639">
    <property type="entry name" value="SSR_resolvase"/>
</dbReference>
<dbReference type="Proteomes" id="UP001165586">
    <property type="component" value="Unassembled WGS sequence"/>
</dbReference>
<dbReference type="PANTHER" id="PTHR30461:SF26">
    <property type="entry name" value="RESOLVASE HOMOLOG YNEB"/>
    <property type="match status" value="1"/>
</dbReference>
<sequence length="186" mass="20185">MANVGYIRVSSVQQHTDRQLVGVALDKVFTEKLSGKDMNRPELKAMLDYVREGDVIHVHELSRLGRSTVDVLSIIDTVKEKGASIQFHKEGLTVGAEQTAMGEMMITVMAAVATAERKMLLERQAEGYAAAKAAGRIAKRGHGKAVDRAAIIADLMATKSIRQTAKDNNVGVSTVQRIKAELEQGV</sequence>
<evidence type="ECO:0000256" key="1">
    <source>
        <dbReference type="ARBA" id="ARBA00009913"/>
    </source>
</evidence>
<dbReference type="CDD" id="cd03768">
    <property type="entry name" value="SR_ResInv"/>
    <property type="match status" value="1"/>
</dbReference>